<evidence type="ECO:0000313" key="3">
    <source>
        <dbReference type="Proteomes" id="UP000267400"/>
    </source>
</evidence>
<dbReference type="Proteomes" id="UP000267400">
    <property type="component" value="Unassembled WGS sequence"/>
</dbReference>
<protein>
    <recommendedName>
        <fullName evidence="4">Transmembrane protein</fullName>
    </recommendedName>
</protein>
<dbReference type="OrthoDB" id="6182972at2"/>
<proteinExistence type="predicted"/>
<dbReference type="AlphaFoldDB" id="A0A431V6I6"/>
<evidence type="ECO:0000256" key="1">
    <source>
        <dbReference type="SAM" id="Phobius"/>
    </source>
</evidence>
<keyword evidence="1" id="KW-0472">Membrane</keyword>
<feature type="transmembrane region" description="Helical" evidence="1">
    <location>
        <begin position="68"/>
        <end position="89"/>
    </location>
</feature>
<dbReference type="RefSeq" id="WP_126480529.1">
    <property type="nucleotide sequence ID" value="NZ_RXNS01000002.1"/>
</dbReference>
<keyword evidence="3" id="KW-1185">Reference proteome</keyword>
<sequence>MGATPTPERLSLLVGLAVMMLASVPRYLSGAYQTRLTLLLIAIAAVAVVAVVHWRLLAAEARARLPALMRRLAACLVAGVVAMGAWQGLAAGWGGGALLASHGATLGLLLHALGLWWKPVGERT</sequence>
<name>A0A431V6I6_9GAMM</name>
<keyword evidence="1" id="KW-0812">Transmembrane</keyword>
<evidence type="ECO:0008006" key="4">
    <source>
        <dbReference type="Google" id="ProtNLM"/>
    </source>
</evidence>
<accession>A0A431V6I6</accession>
<reference evidence="2 3" key="1">
    <citation type="submission" date="2018-12" db="EMBL/GenBank/DDBJ databases">
        <authorList>
            <person name="Yu L."/>
        </authorList>
    </citation>
    <scope>NUCLEOTIDE SEQUENCE [LARGE SCALE GENOMIC DNA]</scope>
    <source>
        <strain evidence="2 3">11S</strain>
    </source>
</reference>
<keyword evidence="1" id="KW-1133">Transmembrane helix</keyword>
<evidence type="ECO:0000313" key="2">
    <source>
        <dbReference type="EMBL" id="RTR06273.1"/>
    </source>
</evidence>
<organism evidence="2 3">
    <name type="scientific">Halomonas nitroreducens</name>
    <dbReference type="NCBI Taxonomy" id="447425"/>
    <lineage>
        <taxon>Bacteria</taxon>
        <taxon>Pseudomonadati</taxon>
        <taxon>Pseudomonadota</taxon>
        <taxon>Gammaproteobacteria</taxon>
        <taxon>Oceanospirillales</taxon>
        <taxon>Halomonadaceae</taxon>
        <taxon>Halomonas</taxon>
    </lineage>
</organism>
<comment type="caution">
    <text evidence="2">The sequence shown here is derived from an EMBL/GenBank/DDBJ whole genome shotgun (WGS) entry which is preliminary data.</text>
</comment>
<dbReference type="EMBL" id="RXNS01000002">
    <property type="protein sequence ID" value="RTR06273.1"/>
    <property type="molecule type" value="Genomic_DNA"/>
</dbReference>
<feature type="transmembrane region" description="Helical" evidence="1">
    <location>
        <begin position="95"/>
        <end position="117"/>
    </location>
</feature>
<feature type="transmembrane region" description="Helical" evidence="1">
    <location>
        <begin position="36"/>
        <end position="56"/>
    </location>
</feature>
<gene>
    <name evidence="2" type="ORF">EKG36_02010</name>
</gene>